<gene>
    <name evidence="5" type="ORF">FM114_13445</name>
</gene>
<accession>A0A1R4KDC6</accession>
<keyword evidence="2" id="KW-0238">DNA-binding</keyword>
<name>A0A1R4KDC6_9ACTN</name>
<dbReference type="Pfam" id="PF13377">
    <property type="entry name" value="Peripla_BP_3"/>
    <property type="match status" value="1"/>
</dbReference>
<dbReference type="InterPro" id="IPR010982">
    <property type="entry name" value="Lambda_DNA-bd_dom_sf"/>
</dbReference>
<dbReference type="CDD" id="cd06267">
    <property type="entry name" value="PBP1_LacI_sugar_binding-like"/>
    <property type="match status" value="1"/>
</dbReference>
<evidence type="ECO:0000256" key="3">
    <source>
        <dbReference type="ARBA" id="ARBA00023163"/>
    </source>
</evidence>
<protein>
    <submittedName>
        <fullName evidence="5">Ribose operon repressor</fullName>
    </submittedName>
</protein>
<dbReference type="GO" id="GO:0000976">
    <property type="term" value="F:transcription cis-regulatory region binding"/>
    <property type="evidence" value="ECO:0007669"/>
    <property type="project" value="TreeGrafter"/>
</dbReference>
<dbReference type="InterPro" id="IPR000843">
    <property type="entry name" value="HTH_LacI"/>
</dbReference>
<dbReference type="Proteomes" id="UP000188342">
    <property type="component" value="Unassembled WGS sequence"/>
</dbReference>
<proteinExistence type="predicted"/>
<sequence length="337" mass="36109">MNPPAHNPTMLDVAQAAGVSRALVSIVMRDAPGASPATREHVKRIAAQLGYVPDARARALRTQDRPAIGVVFRVDQPFHTALLDSLYGAAEQAHRPVVLSAITAARGEQRALESLISNRCGAVIMLEPHLPPRLLREITRQLPLIAVATSLTDRGIDSVTSDDAMGMTQAINHLTELGHQRIWFAESHNSGGNPERRAAFLAETARMGEKAGTVVEGGDVEGAGARVAKLFLNTQERPTAVACFNDACAAGLQDVLVRAHVRVPQEVSIIGFDDAPLASLPYRELTTIAQDLATLGRTAVELAIKRSQQAAPDAVLRRIPTHLRTRGTTARSIPSTI</sequence>
<dbReference type="GO" id="GO:0003700">
    <property type="term" value="F:DNA-binding transcription factor activity"/>
    <property type="evidence" value="ECO:0007669"/>
    <property type="project" value="TreeGrafter"/>
</dbReference>
<dbReference type="SMART" id="SM00354">
    <property type="entry name" value="HTH_LACI"/>
    <property type="match status" value="1"/>
</dbReference>
<evidence type="ECO:0000313" key="6">
    <source>
        <dbReference type="Proteomes" id="UP000188342"/>
    </source>
</evidence>
<keyword evidence="1" id="KW-0805">Transcription regulation</keyword>
<dbReference type="InterPro" id="IPR028082">
    <property type="entry name" value="Peripla_BP_I"/>
</dbReference>
<dbReference type="OrthoDB" id="189006at2"/>
<organism evidence="5 6">
    <name type="scientific">Luteococcus japonicus LSP_Lj1</name>
    <dbReference type="NCBI Taxonomy" id="1255658"/>
    <lineage>
        <taxon>Bacteria</taxon>
        <taxon>Bacillati</taxon>
        <taxon>Actinomycetota</taxon>
        <taxon>Actinomycetes</taxon>
        <taxon>Propionibacteriales</taxon>
        <taxon>Propionibacteriaceae</taxon>
        <taxon>Luteococcus</taxon>
    </lineage>
</organism>
<dbReference type="CDD" id="cd01392">
    <property type="entry name" value="HTH_LacI"/>
    <property type="match status" value="1"/>
</dbReference>
<dbReference type="SUPFAM" id="SSF53822">
    <property type="entry name" value="Periplasmic binding protein-like I"/>
    <property type="match status" value="1"/>
</dbReference>
<dbReference type="STRING" id="1255658.FM114_13445"/>
<evidence type="ECO:0000256" key="2">
    <source>
        <dbReference type="ARBA" id="ARBA00023125"/>
    </source>
</evidence>
<dbReference type="PANTHER" id="PTHR30146">
    <property type="entry name" value="LACI-RELATED TRANSCRIPTIONAL REPRESSOR"/>
    <property type="match status" value="1"/>
</dbReference>
<dbReference type="PANTHER" id="PTHR30146:SF153">
    <property type="entry name" value="LACTOSE OPERON REPRESSOR"/>
    <property type="match status" value="1"/>
</dbReference>
<feature type="domain" description="HTH lacI-type" evidence="4">
    <location>
        <begin position="8"/>
        <end position="62"/>
    </location>
</feature>
<dbReference type="Pfam" id="PF00356">
    <property type="entry name" value="LacI"/>
    <property type="match status" value="1"/>
</dbReference>
<evidence type="ECO:0000259" key="4">
    <source>
        <dbReference type="PROSITE" id="PS50932"/>
    </source>
</evidence>
<keyword evidence="3" id="KW-0804">Transcription</keyword>
<dbReference type="AlphaFoldDB" id="A0A1R4KDC6"/>
<dbReference type="RefSeq" id="WP_094765635.1">
    <property type="nucleotide sequence ID" value="NZ_FUKQ01000047.1"/>
</dbReference>
<dbReference type="SUPFAM" id="SSF47413">
    <property type="entry name" value="lambda repressor-like DNA-binding domains"/>
    <property type="match status" value="1"/>
</dbReference>
<evidence type="ECO:0000313" key="5">
    <source>
        <dbReference type="EMBL" id="SJN42277.1"/>
    </source>
</evidence>
<dbReference type="PROSITE" id="PS50932">
    <property type="entry name" value="HTH_LACI_2"/>
    <property type="match status" value="1"/>
</dbReference>
<dbReference type="InterPro" id="IPR046335">
    <property type="entry name" value="LacI/GalR-like_sensor"/>
</dbReference>
<evidence type="ECO:0000256" key="1">
    <source>
        <dbReference type="ARBA" id="ARBA00023015"/>
    </source>
</evidence>
<reference evidence="5 6" key="1">
    <citation type="submission" date="2017-02" db="EMBL/GenBank/DDBJ databases">
        <authorList>
            <person name="Peterson S.W."/>
        </authorList>
    </citation>
    <scope>NUCLEOTIDE SEQUENCE [LARGE SCALE GENOMIC DNA]</scope>
    <source>
        <strain evidence="5 6">LSP_Lj1</strain>
    </source>
</reference>
<keyword evidence="6" id="KW-1185">Reference proteome</keyword>
<dbReference type="EMBL" id="FUKQ01000047">
    <property type="protein sequence ID" value="SJN42277.1"/>
    <property type="molecule type" value="Genomic_DNA"/>
</dbReference>
<dbReference type="Gene3D" id="1.10.260.40">
    <property type="entry name" value="lambda repressor-like DNA-binding domains"/>
    <property type="match status" value="1"/>
</dbReference>
<dbReference type="Gene3D" id="3.40.50.2300">
    <property type="match status" value="2"/>
</dbReference>